<dbReference type="Pfam" id="PF02525">
    <property type="entry name" value="Flavodoxin_2"/>
    <property type="match status" value="1"/>
</dbReference>
<feature type="binding site" evidence="6">
    <location>
        <begin position="16"/>
        <end position="18"/>
    </location>
    <ligand>
        <name>FMN</name>
        <dbReference type="ChEBI" id="CHEBI:58210"/>
    </ligand>
</feature>
<comment type="subunit">
    <text evidence="6">Homodimer.</text>
</comment>
<evidence type="ECO:0000256" key="4">
    <source>
        <dbReference type="ARBA" id="ARBA00023027"/>
    </source>
</evidence>
<evidence type="ECO:0000256" key="6">
    <source>
        <dbReference type="HAMAP-Rule" id="MF_01216"/>
    </source>
</evidence>
<comment type="caution">
    <text evidence="6">Lacks conserved residue(s) required for the propagation of feature annotation.</text>
</comment>
<comment type="function">
    <text evidence="6">Also exhibits azoreductase activity. Catalyzes the reductive cleavage of the azo bond in aromatic azo compounds to the corresponding amines.</text>
</comment>
<name>A0A418KQS3_9ACTN</name>
<organism evidence="8 9">
    <name type="scientific">Jiangella rhizosphaerae</name>
    <dbReference type="NCBI Taxonomy" id="2293569"/>
    <lineage>
        <taxon>Bacteria</taxon>
        <taxon>Bacillati</taxon>
        <taxon>Actinomycetota</taxon>
        <taxon>Actinomycetes</taxon>
        <taxon>Jiangellales</taxon>
        <taxon>Jiangellaceae</taxon>
        <taxon>Jiangella</taxon>
    </lineage>
</organism>
<feature type="binding site" evidence="6">
    <location>
        <begin position="91"/>
        <end position="94"/>
    </location>
    <ligand>
        <name>FMN</name>
        <dbReference type="ChEBI" id="CHEBI:58210"/>
    </ligand>
</feature>
<feature type="domain" description="Flavodoxin-like fold" evidence="7">
    <location>
        <begin position="4"/>
        <end position="162"/>
    </location>
</feature>
<keyword evidence="3 6" id="KW-0560">Oxidoreductase</keyword>
<feature type="binding site" evidence="6">
    <location>
        <position position="10"/>
    </location>
    <ligand>
        <name>FMN</name>
        <dbReference type="ChEBI" id="CHEBI:58210"/>
    </ligand>
</feature>
<comment type="caution">
    <text evidence="8">The sequence shown here is derived from an EMBL/GenBank/DDBJ whole genome shotgun (WGS) entry which is preliminary data.</text>
</comment>
<keyword evidence="2 6" id="KW-0288">FMN</keyword>
<accession>A0A418KQS3</accession>
<evidence type="ECO:0000256" key="5">
    <source>
        <dbReference type="ARBA" id="ARBA00048542"/>
    </source>
</evidence>
<dbReference type="Gene3D" id="3.40.50.360">
    <property type="match status" value="1"/>
</dbReference>
<dbReference type="EMBL" id="QUAL01000133">
    <property type="protein sequence ID" value="RIQ22558.1"/>
    <property type="molecule type" value="Genomic_DNA"/>
</dbReference>
<evidence type="ECO:0000256" key="2">
    <source>
        <dbReference type="ARBA" id="ARBA00022643"/>
    </source>
</evidence>
<comment type="catalytic activity">
    <reaction evidence="6">
        <text>2 a quinone + NADH + H(+) = 2 a 1,4-benzosemiquinone + NAD(+)</text>
        <dbReference type="Rhea" id="RHEA:65952"/>
        <dbReference type="ChEBI" id="CHEBI:15378"/>
        <dbReference type="ChEBI" id="CHEBI:57540"/>
        <dbReference type="ChEBI" id="CHEBI:57945"/>
        <dbReference type="ChEBI" id="CHEBI:132124"/>
        <dbReference type="ChEBI" id="CHEBI:134225"/>
    </reaction>
</comment>
<reference evidence="8 9" key="1">
    <citation type="submission" date="2018-09" db="EMBL/GenBank/DDBJ databases">
        <title>Isolation, diversity and antifungal activity of actinobacteria from wheat.</title>
        <authorList>
            <person name="Han C."/>
        </authorList>
    </citation>
    <scope>NUCLEOTIDE SEQUENCE [LARGE SCALE GENOMIC DNA]</scope>
    <source>
        <strain evidence="8 9">NEAU-YY265</strain>
    </source>
</reference>
<comment type="cofactor">
    <cofactor evidence="6">
        <name>FMN</name>
        <dbReference type="ChEBI" id="CHEBI:58210"/>
    </cofactor>
    <text evidence="6">Binds 1 FMN per subunit.</text>
</comment>
<dbReference type="AlphaFoldDB" id="A0A418KQS3"/>
<dbReference type="HAMAP" id="MF_01216">
    <property type="entry name" value="Azoreductase_type1"/>
    <property type="match status" value="1"/>
</dbReference>
<comment type="function">
    <text evidence="6">Quinone reductase that provides resistance to thiol-specific stress caused by electrophilic quinones.</text>
</comment>
<dbReference type="RefSeq" id="WP_119660408.1">
    <property type="nucleotide sequence ID" value="NZ_QUAL01000133.1"/>
</dbReference>
<dbReference type="SUPFAM" id="SSF52218">
    <property type="entry name" value="Flavoproteins"/>
    <property type="match status" value="1"/>
</dbReference>
<dbReference type="GO" id="GO:0010181">
    <property type="term" value="F:FMN binding"/>
    <property type="evidence" value="ECO:0007669"/>
    <property type="project" value="UniProtKB-UniRule"/>
</dbReference>
<keyword evidence="4 6" id="KW-0520">NAD</keyword>
<dbReference type="InterPro" id="IPR029039">
    <property type="entry name" value="Flavoprotein-like_sf"/>
</dbReference>
<dbReference type="EC" id="1.7.1.17" evidence="6"/>
<proteinExistence type="inferred from homology"/>
<protein>
    <recommendedName>
        <fullName evidence="6">FMN dependent NADH:quinone oxidoreductase</fullName>
        <ecNumber evidence="6">1.6.5.-</ecNumber>
    </recommendedName>
    <alternativeName>
        <fullName evidence="6">Azo-dye reductase</fullName>
    </alternativeName>
    <alternativeName>
        <fullName evidence="6">FMN-dependent NADH-azo compound oxidoreductase</fullName>
    </alternativeName>
    <alternativeName>
        <fullName evidence="6">FMN-dependent NADH-azoreductase</fullName>
        <ecNumber evidence="6">1.7.1.17</ecNumber>
    </alternativeName>
</protein>
<keyword evidence="9" id="KW-1185">Reference proteome</keyword>
<dbReference type="GO" id="GO:0016655">
    <property type="term" value="F:oxidoreductase activity, acting on NAD(P)H, quinone or similar compound as acceptor"/>
    <property type="evidence" value="ECO:0007669"/>
    <property type="project" value="InterPro"/>
</dbReference>
<keyword evidence="1 6" id="KW-0285">Flavoprotein</keyword>
<dbReference type="GO" id="GO:0009055">
    <property type="term" value="F:electron transfer activity"/>
    <property type="evidence" value="ECO:0007669"/>
    <property type="project" value="UniProtKB-UniRule"/>
</dbReference>
<dbReference type="InterPro" id="IPR003680">
    <property type="entry name" value="Flavodoxin_fold"/>
</dbReference>
<dbReference type="InterPro" id="IPR023048">
    <property type="entry name" value="NADH:quinone_OxRdtase_FMN_depd"/>
</dbReference>
<evidence type="ECO:0000313" key="9">
    <source>
        <dbReference type="Proteomes" id="UP000284057"/>
    </source>
</evidence>
<gene>
    <name evidence="6" type="primary">azoR</name>
    <name evidence="8" type="ORF">DY240_13575</name>
</gene>
<evidence type="ECO:0000256" key="1">
    <source>
        <dbReference type="ARBA" id="ARBA00022630"/>
    </source>
</evidence>
<comment type="catalytic activity">
    <reaction evidence="5">
        <text>N,N-dimethyl-1,4-phenylenediamine + anthranilate + 2 NAD(+) = 2-(4-dimethylaminophenyl)diazenylbenzoate + 2 NADH + 2 H(+)</text>
        <dbReference type="Rhea" id="RHEA:55872"/>
        <dbReference type="ChEBI" id="CHEBI:15378"/>
        <dbReference type="ChEBI" id="CHEBI:15783"/>
        <dbReference type="ChEBI" id="CHEBI:16567"/>
        <dbReference type="ChEBI" id="CHEBI:57540"/>
        <dbReference type="ChEBI" id="CHEBI:57945"/>
        <dbReference type="ChEBI" id="CHEBI:71579"/>
        <dbReference type="EC" id="1.7.1.17"/>
    </reaction>
    <physiologicalReaction direction="right-to-left" evidence="5">
        <dbReference type="Rhea" id="RHEA:55874"/>
    </physiologicalReaction>
</comment>
<dbReference type="EC" id="1.6.5.-" evidence="6"/>
<dbReference type="InterPro" id="IPR050104">
    <property type="entry name" value="FMN-dep_NADH:Q_OxRdtase_AzoR1"/>
</dbReference>
<evidence type="ECO:0000256" key="3">
    <source>
        <dbReference type="ARBA" id="ARBA00023002"/>
    </source>
</evidence>
<evidence type="ECO:0000313" key="8">
    <source>
        <dbReference type="EMBL" id="RIQ22558.1"/>
    </source>
</evidence>
<dbReference type="Proteomes" id="UP000284057">
    <property type="component" value="Unassembled WGS sequence"/>
</dbReference>
<comment type="similarity">
    <text evidence="6">Belongs to the azoreductase type 1 family.</text>
</comment>
<dbReference type="GO" id="GO:0016652">
    <property type="term" value="F:oxidoreductase activity, acting on NAD(P)H as acceptor"/>
    <property type="evidence" value="ECO:0007669"/>
    <property type="project" value="UniProtKB-UniRule"/>
</dbReference>
<dbReference type="OrthoDB" id="9805013at2"/>
<dbReference type="PANTHER" id="PTHR43741">
    <property type="entry name" value="FMN-DEPENDENT NADH-AZOREDUCTASE 1"/>
    <property type="match status" value="1"/>
</dbReference>
<evidence type="ECO:0000259" key="7">
    <source>
        <dbReference type="Pfam" id="PF02525"/>
    </source>
</evidence>
<dbReference type="PANTHER" id="PTHR43741:SF4">
    <property type="entry name" value="FMN-DEPENDENT NADH:QUINONE OXIDOREDUCTASE"/>
    <property type="match status" value="1"/>
</dbReference>
<sequence>MSYLLHIDSSSLGEASVSRQVARSFLDGWGGEVVHRDLAAAPVPHLDAAGITARVTDPAQHTDEQAAAAAMQDVLIEEFLGAGAYLFTVPMYNLTMPSVFKAWLDQILVFGRTVHHEGPSQVAGRPAVVISARGGSYRSGAPRHGLDYVVPILEALLGHEDMLGLDVTTVIPELTMAPHAPALAALLPMHEASLADAHDRARELAATIAGGTAAAA</sequence>